<organism evidence="1">
    <name type="scientific">marine sediment metagenome</name>
    <dbReference type="NCBI Taxonomy" id="412755"/>
    <lineage>
        <taxon>unclassified sequences</taxon>
        <taxon>metagenomes</taxon>
        <taxon>ecological metagenomes</taxon>
    </lineage>
</organism>
<evidence type="ECO:0000313" key="1">
    <source>
        <dbReference type="EMBL" id="KKM97717.1"/>
    </source>
</evidence>
<dbReference type="AlphaFoldDB" id="A0A0F9PX01"/>
<name>A0A0F9PX01_9ZZZZ</name>
<proteinExistence type="predicted"/>
<accession>A0A0F9PX01</accession>
<protein>
    <submittedName>
        <fullName evidence="1">Uncharacterized protein</fullName>
    </submittedName>
</protein>
<gene>
    <name evidence="1" type="ORF">LCGC14_1165350</name>
</gene>
<dbReference type="EMBL" id="LAZR01005715">
    <property type="protein sequence ID" value="KKM97717.1"/>
    <property type="molecule type" value="Genomic_DNA"/>
</dbReference>
<sequence>MRILLIFTFLFTACERYHPCETYESFVAGICFRGGRLPELHEVDQLIEILEESLVHFYPEATNLPQVFEENHVRAEFIVLFEEGNLAKNCQHYAEDDLYVCEKSLLGINYGGNEIYLVWRDCLARSALAHELLHSVENYILGLSGPSDHLTPWLFWEYDVENYMGDGDYIIEVDVAYKGICALGSCENIKTEWCK</sequence>
<reference evidence="1" key="1">
    <citation type="journal article" date="2015" name="Nature">
        <title>Complex archaea that bridge the gap between prokaryotes and eukaryotes.</title>
        <authorList>
            <person name="Spang A."/>
            <person name="Saw J.H."/>
            <person name="Jorgensen S.L."/>
            <person name="Zaremba-Niedzwiedzka K."/>
            <person name="Martijn J."/>
            <person name="Lind A.E."/>
            <person name="van Eijk R."/>
            <person name="Schleper C."/>
            <person name="Guy L."/>
            <person name="Ettema T.J."/>
        </authorList>
    </citation>
    <scope>NUCLEOTIDE SEQUENCE</scope>
</reference>
<comment type="caution">
    <text evidence="1">The sequence shown here is derived from an EMBL/GenBank/DDBJ whole genome shotgun (WGS) entry which is preliminary data.</text>
</comment>